<dbReference type="InterPro" id="IPR027417">
    <property type="entry name" value="P-loop_NTPase"/>
</dbReference>
<reference evidence="4" key="1">
    <citation type="submission" date="2017-09" db="EMBL/GenBank/DDBJ databases">
        <title>Depth-based differentiation of microbial function through sediment-hosted aquifers and enrichment of novel symbionts in the deep terrestrial subsurface.</title>
        <authorList>
            <person name="Probst A.J."/>
            <person name="Ladd B."/>
            <person name="Jarett J.K."/>
            <person name="Geller-Mcgrath D.E."/>
            <person name="Sieber C.M.K."/>
            <person name="Emerson J.B."/>
            <person name="Anantharaman K."/>
            <person name="Thomas B.C."/>
            <person name="Malmstrom R."/>
            <person name="Stieglmeier M."/>
            <person name="Klingl A."/>
            <person name="Woyke T."/>
            <person name="Ryan C.M."/>
            <person name="Banfield J.F."/>
        </authorList>
    </citation>
    <scope>NUCLEOTIDE SEQUENCE [LARGE SCALE GENOMIC DNA]</scope>
</reference>
<dbReference type="InterPro" id="IPR001482">
    <property type="entry name" value="T2SS/T4SS_dom"/>
</dbReference>
<dbReference type="InterPro" id="IPR050921">
    <property type="entry name" value="T4SS_GSP_E_ATPase"/>
</dbReference>
<evidence type="ECO:0000313" key="4">
    <source>
        <dbReference type="Proteomes" id="UP000228596"/>
    </source>
</evidence>
<dbReference type="EMBL" id="PEZV01000005">
    <property type="protein sequence ID" value="PIT97556.1"/>
    <property type="molecule type" value="Genomic_DNA"/>
</dbReference>
<dbReference type="Pfam" id="PF00437">
    <property type="entry name" value="T2SSE"/>
    <property type="match status" value="1"/>
</dbReference>
<feature type="domain" description="Bacterial type II secretion system protein E" evidence="2">
    <location>
        <begin position="196"/>
        <end position="210"/>
    </location>
</feature>
<dbReference type="AlphaFoldDB" id="A0A2M6WXU5"/>
<dbReference type="Proteomes" id="UP000228596">
    <property type="component" value="Unassembled WGS sequence"/>
</dbReference>
<dbReference type="GO" id="GO:0016887">
    <property type="term" value="F:ATP hydrolysis activity"/>
    <property type="evidence" value="ECO:0007669"/>
    <property type="project" value="InterPro"/>
</dbReference>
<evidence type="ECO:0000313" key="3">
    <source>
        <dbReference type="EMBL" id="PIT97556.1"/>
    </source>
</evidence>
<name>A0A2M6WXU5_9BACT</name>
<comment type="caution">
    <text evidence="3">The sequence shown here is derived from an EMBL/GenBank/DDBJ whole genome shotgun (WGS) entry which is preliminary data.</text>
</comment>
<comment type="similarity">
    <text evidence="1">Belongs to the GSP E family.</text>
</comment>
<evidence type="ECO:0000256" key="1">
    <source>
        <dbReference type="ARBA" id="ARBA00006611"/>
    </source>
</evidence>
<evidence type="ECO:0000259" key="2">
    <source>
        <dbReference type="PROSITE" id="PS00662"/>
    </source>
</evidence>
<dbReference type="Gene3D" id="3.30.450.90">
    <property type="match status" value="1"/>
</dbReference>
<proteinExistence type="inferred from homology"/>
<accession>A0A2M6WXU5</accession>
<gene>
    <name evidence="3" type="ORF">COT77_00805</name>
</gene>
<organism evidence="3 4">
    <name type="scientific">Candidatus Berkelbacteria bacterium CG10_big_fil_rev_8_21_14_0_10_41_12</name>
    <dbReference type="NCBI Taxonomy" id="1974513"/>
    <lineage>
        <taxon>Bacteria</taxon>
        <taxon>Candidatus Berkelbacteria</taxon>
    </lineage>
</organism>
<sequence length="352" mass="39294">MDYISKLQEIFTQAVKLNATDLHLAVGEPPIFRVDGALKKQDGEKLDQIAVENLAISTLRAEYLDRLRREKEIDFSFSFGNARVRSNVYFEKGSIAAAFRFIPQKIRLIRELGLPPVIERFAKVSHGLVLMTGPTGSGKSTTMAAIIETINQTYAKHIITIEDPMEYVFEDKKSFISQREYGTDTLSFGRALRSALREDPDVVMIGEMRDLTTIEAALTIAETGHLVLATLHTNSAAQTADRIIDIFPEHQQEQVRQQLANELSAIISQRLVPKVSGGRISVCEILISNPAIASLIRENKTHQIQNIISTSASEGMITLDKVLADLVSRGDISFEEALKWTGDVKEFKQMVY</sequence>
<dbReference type="InterPro" id="IPR003593">
    <property type="entry name" value="AAA+_ATPase"/>
</dbReference>
<dbReference type="SMART" id="SM00382">
    <property type="entry name" value="AAA"/>
    <property type="match status" value="1"/>
</dbReference>
<dbReference type="Gene3D" id="3.40.50.300">
    <property type="entry name" value="P-loop containing nucleotide triphosphate hydrolases"/>
    <property type="match status" value="1"/>
</dbReference>
<dbReference type="InterPro" id="IPR006321">
    <property type="entry name" value="PilT/PilU"/>
</dbReference>
<protein>
    <submittedName>
        <fullName evidence="3">Type IV pili twitching motility protein PilT</fullName>
    </submittedName>
</protein>
<dbReference type="SUPFAM" id="SSF52540">
    <property type="entry name" value="P-loop containing nucleoside triphosphate hydrolases"/>
    <property type="match status" value="1"/>
</dbReference>
<dbReference type="NCBIfam" id="TIGR01420">
    <property type="entry name" value="pilT_fam"/>
    <property type="match status" value="1"/>
</dbReference>
<dbReference type="PROSITE" id="PS00662">
    <property type="entry name" value="T2SP_E"/>
    <property type="match status" value="1"/>
</dbReference>
<dbReference type="PANTHER" id="PTHR30486">
    <property type="entry name" value="TWITCHING MOTILITY PROTEIN PILT"/>
    <property type="match status" value="1"/>
</dbReference>
<dbReference type="CDD" id="cd01131">
    <property type="entry name" value="PilT"/>
    <property type="match status" value="1"/>
</dbReference>
<dbReference type="PANTHER" id="PTHR30486:SF16">
    <property type="entry name" value="TWITCHING MOTILITY PROTEIN PILT"/>
    <property type="match status" value="1"/>
</dbReference>
<dbReference type="GO" id="GO:0005524">
    <property type="term" value="F:ATP binding"/>
    <property type="evidence" value="ECO:0007669"/>
    <property type="project" value="InterPro"/>
</dbReference>